<dbReference type="InterPro" id="IPR006963">
    <property type="entry name" value="Mopterin_OxRdtase_4Fe-4S_dom"/>
</dbReference>
<dbReference type="STRING" id="588602.SAMN04487991_1985"/>
<dbReference type="AlphaFoldDB" id="A0A1I3QVC6"/>
<evidence type="ECO:0000313" key="12">
    <source>
        <dbReference type="EMBL" id="SFJ38223.1"/>
    </source>
</evidence>
<dbReference type="PANTHER" id="PTHR43105">
    <property type="entry name" value="RESPIRATORY NITRATE REDUCTASE"/>
    <property type="match status" value="1"/>
</dbReference>
<reference evidence="13" key="1">
    <citation type="submission" date="2016-10" db="EMBL/GenBank/DDBJ databases">
        <authorList>
            <person name="Varghese N."/>
            <person name="Submissions S."/>
        </authorList>
    </citation>
    <scope>NUCLEOTIDE SEQUENCE [LARGE SCALE GENOMIC DNA]</scope>
    <source>
        <strain evidence="13">DSM 26471</strain>
    </source>
</reference>
<dbReference type="SUPFAM" id="SSF50692">
    <property type="entry name" value="ADC-like"/>
    <property type="match status" value="1"/>
</dbReference>
<dbReference type="InterPro" id="IPR041957">
    <property type="entry name" value="CT_Nitrate-R-NapA-like"/>
</dbReference>
<dbReference type="InterPro" id="IPR009010">
    <property type="entry name" value="Asp_de-COase-like_dom_sf"/>
</dbReference>
<dbReference type="GO" id="GO:0016491">
    <property type="term" value="F:oxidoreductase activity"/>
    <property type="evidence" value="ECO:0007669"/>
    <property type="project" value="UniProtKB-KW"/>
</dbReference>
<evidence type="ECO:0000256" key="2">
    <source>
        <dbReference type="ARBA" id="ARBA00001966"/>
    </source>
</evidence>
<dbReference type="GO" id="GO:0016020">
    <property type="term" value="C:membrane"/>
    <property type="evidence" value="ECO:0007669"/>
    <property type="project" value="TreeGrafter"/>
</dbReference>
<evidence type="ECO:0000256" key="9">
    <source>
        <dbReference type="ARBA" id="ARBA00023014"/>
    </source>
</evidence>
<feature type="domain" description="4Fe-4S Mo/W bis-MGD-type" evidence="11">
    <location>
        <begin position="7"/>
        <end position="63"/>
    </location>
</feature>
<dbReference type="Pfam" id="PF00384">
    <property type="entry name" value="Molybdopterin"/>
    <property type="match status" value="1"/>
</dbReference>
<evidence type="ECO:0000256" key="1">
    <source>
        <dbReference type="ARBA" id="ARBA00001942"/>
    </source>
</evidence>
<dbReference type="Proteomes" id="UP000199630">
    <property type="component" value="Unassembled WGS sequence"/>
</dbReference>
<comment type="cofactor">
    <cofactor evidence="1">
        <name>Mo-bis(molybdopterin guanine dinucleotide)</name>
        <dbReference type="ChEBI" id="CHEBI:60539"/>
    </cofactor>
</comment>
<dbReference type="Pfam" id="PF04324">
    <property type="entry name" value="Fer2_BFD"/>
    <property type="match status" value="1"/>
</dbReference>
<keyword evidence="13" id="KW-1185">Reference proteome</keyword>
<dbReference type="GO" id="GO:1990204">
    <property type="term" value="C:oxidoreductase complex"/>
    <property type="evidence" value="ECO:0007669"/>
    <property type="project" value="UniProtKB-ARBA"/>
</dbReference>
<dbReference type="CDD" id="cd02754">
    <property type="entry name" value="MopB_Nitrate-R-NapA-like"/>
    <property type="match status" value="1"/>
</dbReference>
<name>A0A1I3QVC6_9RHOB</name>
<dbReference type="CDD" id="cd02791">
    <property type="entry name" value="MopB_CT_Nitrate-R-NapA-like"/>
    <property type="match status" value="1"/>
</dbReference>
<dbReference type="GO" id="GO:0045333">
    <property type="term" value="P:cellular respiration"/>
    <property type="evidence" value="ECO:0007669"/>
    <property type="project" value="UniProtKB-ARBA"/>
</dbReference>
<keyword evidence="10" id="KW-0534">Nitrate assimilation</keyword>
<evidence type="ECO:0000313" key="13">
    <source>
        <dbReference type="Proteomes" id="UP000199630"/>
    </source>
</evidence>
<keyword evidence="6" id="KW-0479">Metal-binding</keyword>
<dbReference type="PROSITE" id="PS00551">
    <property type="entry name" value="MOLYBDOPTERIN_PROK_1"/>
    <property type="match status" value="1"/>
</dbReference>
<dbReference type="Pfam" id="PF04879">
    <property type="entry name" value="Molybdop_Fe4S4"/>
    <property type="match status" value="1"/>
</dbReference>
<dbReference type="GO" id="GO:0043546">
    <property type="term" value="F:molybdopterin cofactor binding"/>
    <property type="evidence" value="ECO:0007669"/>
    <property type="project" value="InterPro"/>
</dbReference>
<proteinExistence type="inferred from homology"/>
<dbReference type="Pfam" id="PF01568">
    <property type="entry name" value="Molydop_binding"/>
    <property type="match status" value="1"/>
</dbReference>
<dbReference type="SUPFAM" id="SSF53706">
    <property type="entry name" value="Formate dehydrogenase/DMSO reductase, domains 1-3"/>
    <property type="match status" value="1"/>
</dbReference>
<evidence type="ECO:0000256" key="7">
    <source>
        <dbReference type="ARBA" id="ARBA00023002"/>
    </source>
</evidence>
<dbReference type="EMBL" id="FORH01000003">
    <property type="protein sequence ID" value="SFJ38223.1"/>
    <property type="molecule type" value="Genomic_DNA"/>
</dbReference>
<dbReference type="InterPro" id="IPR007419">
    <property type="entry name" value="BFD-like_2Fe2S-bd_dom"/>
</dbReference>
<dbReference type="PROSITE" id="PS00490">
    <property type="entry name" value="MOLYBDOPTERIN_PROK_2"/>
    <property type="match status" value="1"/>
</dbReference>
<dbReference type="Gene3D" id="3.40.50.740">
    <property type="match status" value="1"/>
</dbReference>
<dbReference type="SMART" id="SM00926">
    <property type="entry name" value="Molybdop_Fe4S4"/>
    <property type="match status" value="1"/>
</dbReference>
<dbReference type="RefSeq" id="WP_090060449.1">
    <property type="nucleotide sequence ID" value="NZ_FORH01000003.1"/>
</dbReference>
<keyword evidence="4" id="KW-0004">4Fe-4S</keyword>
<dbReference type="PROSITE" id="PS51669">
    <property type="entry name" value="4FE4S_MOW_BIS_MGD"/>
    <property type="match status" value="1"/>
</dbReference>
<dbReference type="Gene3D" id="3.40.228.10">
    <property type="entry name" value="Dimethylsulfoxide Reductase, domain 2"/>
    <property type="match status" value="1"/>
</dbReference>
<keyword evidence="8" id="KW-0408">Iron</keyword>
<dbReference type="InterPro" id="IPR041854">
    <property type="entry name" value="BFD-like_2Fe2S-bd_dom_sf"/>
</dbReference>
<dbReference type="OrthoDB" id="9816402at2"/>
<keyword evidence="9" id="KW-0411">Iron-sulfur</keyword>
<evidence type="ECO:0000256" key="6">
    <source>
        <dbReference type="ARBA" id="ARBA00022723"/>
    </source>
</evidence>
<keyword evidence="5" id="KW-0500">Molybdenum</keyword>
<gene>
    <name evidence="12" type="ORF">SAMN04487991_1985</name>
</gene>
<dbReference type="Gene3D" id="1.10.10.1100">
    <property type="entry name" value="BFD-like [2Fe-2S]-binding domain"/>
    <property type="match status" value="1"/>
</dbReference>
<dbReference type="Gene3D" id="2.40.40.20">
    <property type="match status" value="1"/>
</dbReference>
<comment type="similarity">
    <text evidence="3">Belongs to the prokaryotic molybdopterin-containing oxidoreductase family. NasA/NapA/NarB subfamily.</text>
</comment>
<dbReference type="GO" id="GO:0042128">
    <property type="term" value="P:nitrate assimilation"/>
    <property type="evidence" value="ECO:0007669"/>
    <property type="project" value="UniProtKB-KW"/>
</dbReference>
<dbReference type="Gene3D" id="2.20.25.90">
    <property type="entry name" value="ADC-like domains"/>
    <property type="match status" value="1"/>
</dbReference>
<dbReference type="GO" id="GO:0051539">
    <property type="term" value="F:4 iron, 4 sulfur cluster binding"/>
    <property type="evidence" value="ECO:0007669"/>
    <property type="project" value="UniProtKB-KW"/>
</dbReference>
<evidence type="ECO:0000256" key="5">
    <source>
        <dbReference type="ARBA" id="ARBA00022505"/>
    </source>
</evidence>
<dbReference type="GO" id="GO:0046872">
    <property type="term" value="F:metal ion binding"/>
    <property type="evidence" value="ECO:0007669"/>
    <property type="project" value="UniProtKB-KW"/>
</dbReference>
<dbReference type="InterPro" id="IPR027467">
    <property type="entry name" value="MopterinOxRdtase_cofactor_BS"/>
</dbReference>
<protein>
    <submittedName>
        <fullName evidence="12">Assimilatory nitrate reductase (NADH) alpha subunit apoprotein</fullName>
    </submittedName>
</protein>
<dbReference type="InterPro" id="IPR050123">
    <property type="entry name" value="Prok_molybdopt-oxidoreductase"/>
</dbReference>
<dbReference type="InterPro" id="IPR006656">
    <property type="entry name" value="Mopterin_OxRdtase"/>
</dbReference>
<dbReference type="PANTHER" id="PTHR43105:SF9">
    <property type="entry name" value="NADPH-FE(3+) OXIDOREDUCTASE SUBUNIT ALPHA"/>
    <property type="match status" value="1"/>
</dbReference>
<dbReference type="InterPro" id="IPR006655">
    <property type="entry name" value="Mopterin_OxRdtase_prok_CS"/>
</dbReference>
<evidence type="ECO:0000256" key="8">
    <source>
        <dbReference type="ARBA" id="ARBA00023004"/>
    </source>
</evidence>
<organism evidence="12 13">
    <name type="scientific">Celeribacter neptunius</name>
    <dbReference type="NCBI Taxonomy" id="588602"/>
    <lineage>
        <taxon>Bacteria</taxon>
        <taxon>Pseudomonadati</taxon>
        <taxon>Pseudomonadota</taxon>
        <taxon>Alphaproteobacteria</taxon>
        <taxon>Rhodobacterales</taxon>
        <taxon>Roseobacteraceae</taxon>
        <taxon>Celeribacter</taxon>
    </lineage>
</organism>
<keyword evidence="7" id="KW-0560">Oxidoreductase</keyword>
<comment type="cofactor">
    <cofactor evidence="2">
        <name>[4Fe-4S] cluster</name>
        <dbReference type="ChEBI" id="CHEBI:49883"/>
    </cofactor>
</comment>
<evidence type="ECO:0000256" key="4">
    <source>
        <dbReference type="ARBA" id="ARBA00022485"/>
    </source>
</evidence>
<evidence type="ECO:0000256" key="3">
    <source>
        <dbReference type="ARBA" id="ARBA00008747"/>
    </source>
</evidence>
<evidence type="ECO:0000256" key="10">
    <source>
        <dbReference type="ARBA" id="ARBA00023063"/>
    </source>
</evidence>
<accession>A0A1I3QVC6</accession>
<sequence length="878" mass="94187">MTQAKSACQIRSTCPYCGVGCGVLLKPDDKGALDVRGDAEHPANFGRLCSKGSALGETVSLDGRLLAPQIQGQESDWDRALDLVATTFSDTLAKHGPDSVAFYVSGQLLTEDYYVANKLMKGFIGSANIDTNSRLCMASTVAGHKRAFGTDTVPGTYEDLDEADLIVLTGSNLAWCHPVLYQRILATRKKRPEQKLVVIDPRRTASCDLADLHLPLALGSDVALFNGLLAEIAKRGLVDAAFAQNVSGLEEAIATAEGEDLSVTGLSDDLLAEFYELWCATEKTVTIFSQGVNQSSSGTDKVNAITNCHLATGRIGRAGMGPFSVTGQPNAMGGREVGGLANMLACHLDIENADHRDAVRTFWDAPAMPDQIGLKAVDMFKAVGEGTIKALWILHTNPAVSMPDADRVREAIKGCDFVVVSDITGATDTARLADVLLPATAWGEKDGTVTNSDRLISRQRAALPAPGSCKPDWQQITEVARRMGFGAAFDYQSPAEIFREYAALSGIAGGFGKDFDISGLKDLSDSAYAALRPTRWPVSDGKQGGRFFADGAFFTPDGKGRMLPVTWKPPVSKVERRYPFRLNTGRIRDQWHTMTRTARSPRLSAHYAEPFLELHPEDAAERGIGPTALVEVTTPHGKAILRAMITDRITKGDVFAPMHWTGENAPAARIDALVAPVTDPISGQPESKGSVAQIKPFEAAWYGFAISQSPVKATSDYWAVAKTTAGYRVELAGRETPEDWLKEARMLFDMPEAEAQTMFDPAKGTARIAFHQDGALVAALFISRKPVAVMRDYLSHLPGGEAPQVLSGKSPADQPDPGPVLCSCFNVGVNTILTAIETRGLMTVEAIGEALQAGTNCGSCRPEIKALITRAKGKEAAE</sequence>
<dbReference type="InterPro" id="IPR006657">
    <property type="entry name" value="MoPterin_dinucl-bd_dom"/>
</dbReference>
<evidence type="ECO:0000259" key="11">
    <source>
        <dbReference type="PROSITE" id="PS51669"/>
    </source>
</evidence>